<feature type="domain" description="AB hydrolase-1" evidence="3">
    <location>
        <begin position="92"/>
        <end position="223"/>
    </location>
</feature>
<dbReference type="AlphaFoldDB" id="A0ABD5JDD6"/>
<dbReference type="Pfam" id="PF00561">
    <property type="entry name" value="Abhydrolase_1"/>
    <property type="match status" value="1"/>
</dbReference>
<proteinExistence type="predicted"/>
<dbReference type="SUPFAM" id="SSF53474">
    <property type="entry name" value="alpha/beta-Hydrolases"/>
    <property type="match status" value="1"/>
</dbReference>
<dbReference type="InterPro" id="IPR006311">
    <property type="entry name" value="TAT_signal"/>
</dbReference>
<name>A0ABD5JDD6_9ACTN</name>
<dbReference type="PANTHER" id="PTHR43329">
    <property type="entry name" value="EPOXIDE HYDROLASE"/>
    <property type="match status" value="1"/>
</dbReference>
<dbReference type="PRINTS" id="PR00412">
    <property type="entry name" value="EPOXHYDRLASE"/>
</dbReference>
<dbReference type="InterPro" id="IPR000073">
    <property type="entry name" value="AB_hydrolase_1"/>
</dbReference>
<feature type="signal peptide" evidence="2">
    <location>
        <begin position="1"/>
        <end position="32"/>
    </location>
</feature>
<reference evidence="4 5" key="1">
    <citation type="submission" date="2023-11" db="EMBL/GenBank/DDBJ databases">
        <title>30 novel species of actinomycetes from the DSMZ collection.</title>
        <authorList>
            <person name="Nouioui I."/>
        </authorList>
    </citation>
    <scope>NUCLEOTIDE SEQUENCE [LARGE SCALE GENOMIC DNA]</scope>
    <source>
        <strain evidence="4 5">DSM 41602</strain>
    </source>
</reference>
<dbReference type="GO" id="GO:0016787">
    <property type="term" value="F:hydrolase activity"/>
    <property type="evidence" value="ECO:0007669"/>
    <property type="project" value="UniProtKB-KW"/>
</dbReference>
<sequence length="368" mass="40290">MNLTLNHRRPPRRRLLLGAGALALSLAVGSTAGCDGHDGAAASSPATVSTAGPAASYDAATEHDAEFNATFKHKFSTVRGVRMHYVTGGKGPALVLLHGWPQTWYEWRKIMPALAKHHTVYALDLPGLGDSKGSPESFDKKTLARYVHGLLRDQIGLDRFDLVAHDLGGGVGFQYVSQFPGQVNSYVHMDYPLPGRKLPAAQYRTFSWHMAFNSQRAIPEKLVDNPSDVREYLTAFYPQVAYGGTSFGGKRTRSPFTEAEINEYVRTYSRPDVLHAGFELYRSLDKDERDNTAAARINTRTLLLTATGSLASTRPTLTPALHNITRAVEIPTSGHWLAEENPEAVVREILSFISKTGTKSYSNSGTSS</sequence>
<dbReference type="InterPro" id="IPR000639">
    <property type="entry name" value="Epox_hydrolase-like"/>
</dbReference>
<dbReference type="PROSITE" id="PS51318">
    <property type="entry name" value="TAT"/>
    <property type="match status" value="1"/>
</dbReference>
<dbReference type="InterPro" id="IPR029058">
    <property type="entry name" value="AB_hydrolase_fold"/>
</dbReference>
<keyword evidence="2" id="KW-0732">Signal</keyword>
<protein>
    <submittedName>
        <fullName evidence="4">Alpha/beta hydrolase</fullName>
    </submittedName>
</protein>
<evidence type="ECO:0000313" key="5">
    <source>
        <dbReference type="Proteomes" id="UP001354649"/>
    </source>
</evidence>
<keyword evidence="1 4" id="KW-0378">Hydrolase</keyword>
<evidence type="ECO:0000259" key="3">
    <source>
        <dbReference type="Pfam" id="PF00561"/>
    </source>
</evidence>
<feature type="chain" id="PRO_5044755891" evidence="2">
    <location>
        <begin position="33"/>
        <end position="368"/>
    </location>
</feature>
<accession>A0ABD5JDD6</accession>
<evidence type="ECO:0000313" key="4">
    <source>
        <dbReference type="EMBL" id="MEE4585949.1"/>
    </source>
</evidence>
<dbReference type="EMBL" id="JAZBJQ010000015">
    <property type="protein sequence ID" value="MEE4585949.1"/>
    <property type="molecule type" value="Genomic_DNA"/>
</dbReference>
<evidence type="ECO:0000256" key="1">
    <source>
        <dbReference type="ARBA" id="ARBA00022801"/>
    </source>
</evidence>
<dbReference type="Proteomes" id="UP001354649">
    <property type="component" value="Unassembled WGS sequence"/>
</dbReference>
<organism evidence="4 5">
    <name type="scientific">Streptomyces antimycoticus</name>
    <dbReference type="NCBI Taxonomy" id="68175"/>
    <lineage>
        <taxon>Bacteria</taxon>
        <taxon>Bacillati</taxon>
        <taxon>Actinomycetota</taxon>
        <taxon>Actinomycetes</taxon>
        <taxon>Kitasatosporales</taxon>
        <taxon>Streptomycetaceae</taxon>
        <taxon>Streptomyces</taxon>
        <taxon>Streptomyces violaceusniger group</taxon>
    </lineage>
</organism>
<comment type="caution">
    <text evidence="4">The sequence shown here is derived from an EMBL/GenBank/DDBJ whole genome shotgun (WGS) entry which is preliminary data.</text>
</comment>
<evidence type="ECO:0000256" key="2">
    <source>
        <dbReference type="SAM" id="SignalP"/>
    </source>
</evidence>
<gene>
    <name evidence="4" type="ORF">V2K49_22775</name>
</gene>
<dbReference type="Gene3D" id="3.40.50.1820">
    <property type="entry name" value="alpha/beta hydrolase"/>
    <property type="match status" value="1"/>
</dbReference>